<dbReference type="Proteomes" id="UP001558652">
    <property type="component" value="Unassembled WGS sequence"/>
</dbReference>
<name>A0ABD0XWH6_9HEMI</name>
<keyword evidence="2" id="KW-1185">Reference proteome</keyword>
<reference evidence="1 2" key="1">
    <citation type="submission" date="2024-07" db="EMBL/GenBank/DDBJ databases">
        <title>Chromosome-level genome assembly of the water stick insect Ranatra chinensis (Heteroptera: Nepidae).</title>
        <authorList>
            <person name="Liu X."/>
        </authorList>
    </citation>
    <scope>NUCLEOTIDE SEQUENCE [LARGE SCALE GENOMIC DNA]</scope>
    <source>
        <strain evidence="1">Cailab_2021Rc</strain>
        <tissue evidence="1">Muscle</tissue>
    </source>
</reference>
<comment type="caution">
    <text evidence="1">The sequence shown here is derived from an EMBL/GenBank/DDBJ whole genome shotgun (WGS) entry which is preliminary data.</text>
</comment>
<sequence>MENRGKEERLILKKMRLTLVRALTVYMNEVISDISLTSASTSLSSTDLDGGGIETDYNTEYSTYRFDEDSMNTVVQRTVTPEGLSSSDASSGQDDSELRLHHINEPNETQSQCHLPYILINADSSIDIPFTTSEIDALESGILSDEVTPIGSAFDTSGTLCEAITVFFRYLSTYATDLITTGAGFVIACFHLIFRLVEELICPTTPVNETPEGEIDDDVWEISTSSYEDTPYQ</sequence>
<accession>A0ABD0XWH6</accession>
<evidence type="ECO:0000313" key="1">
    <source>
        <dbReference type="EMBL" id="KAL1114960.1"/>
    </source>
</evidence>
<organism evidence="1 2">
    <name type="scientific">Ranatra chinensis</name>
    <dbReference type="NCBI Taxonomy" id="642074"/>
    <lineage>
        <taxon>Eukaryota</taxon>
        <taxon>Metazoa</taxon>
        <taxon>Ecdysozoa</taxon>
        <taxon>Arthropoda</taxon>
        <taxon>Hexapoda</taxon>
        <taxon>Insecta</taxon>
        <taxon>Pterygota</taxon>
        <taxon>Neoptera</taxon>
        <taxon>Paraneoptera</taxon>
        <taxon>Hemiptera</taxon>
        <taxon>Heteroptera</taxon>
        <taxon>Panheteroptera</taxon>
        <taxon>Nepomorpha</taxon>
        <taxon>Nepidae</taxon>
        <taxon>Ranatrinae</taxon>
        <taxon>Ranatra</taxon>
    </lineage>
</organism>
<proteinExistence type="predicted"/>
<gene>
    <name evidence="1" type="ORF">AAG570_007783</name>
</gene>
<protein>
    <submittedName>
        <fullName evidence="1">Uncharacterized protein</fullName>
    </submittedName>
</protein>
<dbReference type="EMBL" id="JBFDAA010000021">
    <property type="protein sequence ID" value="KAL1114960.1"/>
    <property type="molecule type" value="Genomic_DNA"/>
</dbReference>
<dbReference type="AlphaFoldDB" id="A0ABD0XWH6"/>
<evidence type="ECO:0000313" key="2">
    <source>
        <dbReference type="Proteomes" id="UP001558652"/>
    </source>
</evidence>